<dbReference type="InterPro" id="IPR050262">
    <property type="entry name" value="Ribose-5P_isomerase"/>
</dbReference>
<dbReference type="Proteomes" id="UP000290289">
    <property type="component" value="Chromosome 8"/>
</dbReference>
<dbReference type="EC" id="5.3.1.6" evidence="4"/>
<accession>A0A498J9K8</accession>
<protein>
    <recommendedName>
        <fullName evidence="4">ribose-5-phosphate isomerase</fullName>
        <ecNumber evidence="4">5.3.1.6</ecNumber>
    </recommendedName>
</protein>
<keyword evidence="7" id="KW-1185">Reference proteome</keyword>
<evidence type="ECO:0000256" key="2">
    <source>
        <dbReference type="ARBA" id="ARBA00004988"/>
    </source>
</evidence>
<name>A0A498J9K8_MALDO</name>
<comment type="catalytic activity">
    <reaction evidence="1">
        <text>aldehydo-D-ribose 5-phosphate = D-ribulose 5-phosphate</text>
        <dbReference type="Rhea" id="RHEA:14657"/>
        <dbReference type="ChEBI" id="CHEBI:58121"/>
        <dbReference type="ChEBI" id="CHEBI:58273"/>
        <dbReference type="EC" id="5.3.1.6"/>
    </reaction>
</comment>
<dbReference type="Pfam" id="PF06026">
    <property type="entry name" value="Rib_5-P_isom_A"/>
    <property type="match status" value="1"/>
</dbReference>
<sequence>MVHHIEQSHVEQLRPHDRLVPLRALQPACVPDRDSQRGLTGRVTWTGAPQIRRIEGHYWSPDFQAHGGPSSPVGYSPFGAHPKIDLAIDGADEIDPNLDLVKGRGGPLLREKMVEVASEKYCDMRQLGGDAKGIDEETIGIENGDGQFVWPIAVEDELAKLYCGDDVYLEMTCGREHSHPSQIGKPLLFR</sequence>
<dbReference type="PANTHER" id="PTHR43748:SF3">
    <property type="entry name" value="RIBOSE-5-PHOSPHATE ISOMERASE 3, CHLOROPLASTIC-RELATED"/>
    <property type="match status" value="1"/>
</dbReference>
<evidence type="ECO:0000256" key="3">
    <source>
        <dbReference type="ARBA" id="ARBA00008088"/>
    </source>
</evidence>
<keyword evidence="5" id="KW-0413">Isomerase</keyword>
<dbReference type="EMBL" id="RDQH01000334">
    <property type="protein sequence ID" value="RXH92469.1"/>
    <property type="molecule type" value="Genomic_DNA"/>
</dbReference>
<dbReference type="STRING" id="3750.A0A498J9K8"/>
<dbReference type="InterPro" id="IPR037171">
    <property type="entry name" value="NagB/RpiA_transferase-like"/>
</dbReference>
<dbReference type="UniPathway" id="UPA00115">
    <property type="reaction ID" value="UER00412"/>
</dbReference>
<evidence type="ECO:0000256" key="1">
    <source>
        <dbReference type="ARBA" id="ARBA00001713"/>
    </source>
</evidence>
<gene>
    <name evidence="6" type="ORF">DVH24_033365</name>
</gene>
<evidence type="ECO:0000313" key="7">
    <source>
        <dbReference type="Proteomes" id="UP000290289"/>
    </source>
</evidence>
<reference evidence="6 7" key="1">
    <citation type="submission" date="2018-10" db="EMBL/GenBank/DDBJ databases">
        <title>A high-quality apple genome assembly.</title>
        <authorList>
            <person name="Hu J."/>
        </authorList>
    </citation>
    <scope>NUCLEOTIDE SEQUENCE [LARGE SCALE GENOMIC DNA]</scope>
    <source>
        <strain evidence="7">cv. HFTH1</strain>
        <tissue evidence="6">Young leaf</tissue>
    </source>
</reference>
<dbReference type="GO" id="GO:0004751">
    <property type="term" value="F:ribose-5-phosphate isomerase activity"/>
    <property type="evidence" value="ECO:0007669"/>
    <property type="project" value="UniProtKB-EC"/>
</dbReference>
<dbReference type="GO" id="GO:0009052">
    <property type="term" value="P:pentose-phosphate shunt, non-oxidative branch"/>
    <property type="evidence" value="ECO:0007669"/>
    <property type="project" value="InterPro"/>
</dbReference>
<dbReference type="InterPro" id="IPR004788">
    <property type="entry name" value="Ribose5P_isomerase_type_A"/>
</dbReference>
<comment type="pathway">
    <text evidence="2">Carbohydrate degradation; pentose phosphate pathway; D-ribose 5-phosphate from D-ribulose 5-phosphate (non-oxidative stage): step 1/1.</text>
</comment>
<dbReference type="AlphaFoldDB" id="A0A498J9K8"/>
<comment type="similarity">
    <text evidence="3">Belongs to the ribose 5-phosphate isomerase family.</text>
</comment>
<evidence type="ECO:0000313" key="6">
    <source>
        <dbReference type="EMBL" id="RXH92469.1"/>
    </source>
</evidence>
<evidence type="ECO:0000256" key="5">
    <source>
        <dbReference type="ARBA" id="ARBA00023235"/>
    </source>
</evidence>
<organism evidence="6 7">
    <name type="scientific">Malus domestica</name>
    <name type="common">Apple</name>
    <name type="synonym">Pyrus malus</name>
    <dbReference type="NCBI Taxonomy" id="3750"/>
    <lineage>
        <taxon>Eukaryota</taxon>
        <taxon>Viridiplantae</taxon>
        <taxon>Streptophyta</taxon>
        <taxon>Embryophyta</taxon>
        <taxon>Tracheophyta</taxon>
        <taxon>Spermatophyta</taxon>
        <taxon>Magnoliopsida</taxon>
        <taxon>eudicotyledons</taxon>
        <taxon>Gunneridae</taxon>
        <taxon>Pentapetalae</taxon>
        <taxon>rosids</taxon>
        <taxon>fabids</taxon>
        <taxon>Rosales</taxon>
        <taxon>Rosaceae</taxon>
        <taxon>Amygdaloideae</taxon>
        <taxon>Maleae</taxon>
        <taxon>Malus</taxon>
    </lineage>
</organism>
<proteinExistence type="inferred from homology"/>
<evidence type="ECO:0000256" key="4">
    <source>
        <dbReference type="ARBA" id="ARBA00011959"/>
    </source>
</evidence>
<comment type="caution">
    <text evidence="6">The sequence shown here is derived from an EMBL/GenBank/DDBJ whole genome shotgun (WGS) entry which is preliminary data.</text>
</comment>
<dbReference type="PANTHER" id="PTHR43748">
    <property type="entry name" value="RIBOSE-5-PHOSPHATE ISOMERASE 3, CHLOROPLASTIC-RELATED"/>
    <property type="match status" value="1"/>
</dbReference>
<dbReference type="SUPFAM" id="SSF100950">
    <property type="entry name" value="NagB/RpiA/CoA transferase-like"/>
    <property type="match status" value="1"/>
</dbReference>
<dbReference type="Gene3D" id="3.40.50.1360">
    <property type="match status" value="1"/>
</dbReference>